<keyword evidence="3" id="KW-1185">Reference proteome</keyword>
<dbReference type="AlphaFoldDB" id="A0AAV7ITE4"/>
<protein>
    <submittedName>
        <fullName evidence="2">Uncharacterized protein</fullName>
    </submittedName>
</protein>
<gene>
    <name evidence="2" type="ORF">KQX54_015058</name>
</gene>
<name>A0AAV7ITE4_COTGL</name>
<proteinExistence type="predicted"/>
<evidence type="ECO:0000313" key="2">
    <source>
        <dbReference type="EMBL" id="KAH0555067.1"/>
    </source>
</evidence>
<organism evidence="2 3">
    <name type="scientific">Cotesia glomerata</name>
    <name type="common">Lepidopteran parasitic wasp</name>
    <name type="synonym">Apanteles glomeratus</name>
    <dbReference type="NCBI Taxonomy" id="32391"/>
    <lineage>
        <taxon>Eukaryota</taxon>
        <taxon>Metazoa</taxon>
        <taxon>Ecdysozoa</taxon>
        <taxon>Arthropoda</taxon>
        <taxon>Hexapoda</taxon>
        <taxon>Insecta</taxon>
        <taxon>Pterygota</taxon>
        <taxon>Neoptera</taxon>
        <taxon>Endopterygota</taxon>
        <taxon>Hymenoptera</taxon>
        <taxon>Apocrita</taxon>
        <taxon>Ichneumonoidea</taxon>
        <taxon>Braconidae</taxon>
        <taxon>Microgastrinae</taxon>
        <taxon>Cotesia</taxon>
    </lineage>
</organism>
<sequence length="74" mass="8459">MRKIIFETNERANERTSERVYEQTSVRVNNYSKPSPRVHPELLFTSRSQLRTVGSQPPSSGHLQTTTKTNSTPV</sequence>
<reference evidence="2 3" key="1">
    <citation type="journal article" date="2021" name="J. Hered.">
        <title>A chromosome-level genome assembly of the parasitoid wasp, Cotesia glomerata (Hymenoptera: Braconidae).</title>
        <authorList>
            <person name="Pinto B.J."/>
            <person name="Weis J.J."/>
            <person name="Gamble T."/>
            <person name="Ode P.J."/>
            <person name="Paul R."/>
            <person name="Zaspel J.M."/>
        </authorList>
    </citation>
    <scope>NUCLEOTIDE SEQUENCE [LARGE SCALE GENOMIC DNA]</scope>
    <source>
        <strain evidence="2">CgM1</strain>
    </source>
</reference>
<evidence type="ECO:0000313" key="3">
    <source>
        <dbReference type="Proteomes" id="UP000826195"/>
    </source>
</evidence>
<dbReference type="EMBL" id="JAHXZJ010001119">
    <property type="protein sequence ID" value="KAH0555067.1"/>
    <property type="molecule type" value="Genomic_DNA"/>
</dbReference>
<accession>A0AAV7ITE4</accession>
<comment type="caution">
    <text evidence="2">The sequence shown here is derived from an EMBL/GenBank/DDBJ whole genome shotgun (WGS) entry which is preliminary data.</text>
</comment>
<feature type="region of interest" description="Disordered" evidence="1">
    <location>
        <begin position="51"/>
        <end position="74"/>
    </location>
</feature>
<dbReference type="Proteomes" id="UP000826195">
    <property type="component" value="Unassembled WGS sequence"/>
</dbReference>
<evidence type="ECO:0000256" key="1">
    <source>
        <dbReference type="SAM" id="MobiDB-lite"/>
    </source>
</evidence>